<proteinExistence type="predicted"/>
<dbReference type="Pfam" id="PF00440">
    <property type="entry name" value="TetR_N"/>
    <property type="match status" value="1"/>
</dbReference>
<dbReference type="AlphaFoldDB" id="B8KQG4"/>
<dbReference type="InterPro" id="IPR039538">
    <property type="entry name" value="BetI_C"/>
</dbReference>
<evidence type="ECO:0000256" key="1">
    <source>
        <dbReference type="ARBA" id="ARBA00022491"/>
    </source>
</evidence>
<dbReference type="Proteomes" id="UP000004699">
    <property type="component" value="Unassembled WGS sequence"/>
</dbReference>
<dbReference type="SUPFAM" id="SSF46689">
    <property type="entry name" value="Homeodomain-like"/>
    <property type="match status" value="1"/>
</dbReference>
<dbReference type="PANTHER" id="PTHR30055">
    <property type="entry name" value="HTH-TYPE TRANSCRIPTIONAL REGULATOR RUTR"/>
    <property type="match status" value="1"/>
</dbReference>
<sequence>MFEALHDCVVAKGYNRTTLSDIAAKAGMTSSHLHYYFDNKDDILEQYFDNVSRRLLREIERLHEAPAALQIDRLADLWFSAETSAPSEIGFMLECFGAAVHDEKMRTAKAHFDREAKRHLATLIASSAGRGAALGKDGAEAAYAMMIGLRSSVYFDESMSLAQSQQIFIQSLRLIGRLDSRLSVDASEPRQA</sequence>
<feature type="domain" description="HTH tetR-type" evidence="6">
    <location>
        <begin position="1"/>
        <end position="55"/>
    </location>
</feature>
<dbReference type="STRING" id="565045.NOR51B_1846"/>
<dbReference type="InterPro" id="IPR050109">
    <property type="entry name" value="HTH-type_TetR-like_transc_reg"/>
</dbReference>
<dbReference type="GO" id="GO:0000976">
    <property type="term" value="F:transcription cis-regulatory region binding"/>
    <property type="evidence" value="ECO:0007669"/>
    <property type="project" value="TreeGrafter"/>
</dbReference>
<evidence type="ECO:0000256" key="4">
    <source>
        <dbReference type="ARBA" id="ARBA00023163"/>
    </source>
</evidence>
<dbReference type="PANTHER" id="PTHR30055:SF234">
    <property type="entry name" value="HTH-TYPE TRANSCRIPTIONAL REGULATOR BETI"/>
    <property type="match status" value="1"/>
</dbReference>
<accession>B8KQG4</accession>
<feature type="DNA-binding region" description="H-T-H motif" evidence="5">
    <location>
        <begin position="18"/>
        <end position="37"/>
    </location>
</feature>
<name>B8KQG4_9GAMM</name>
<evidence type="ECO:0000259" key="6">
    <source>
        <dbReference type="PROSITE" id="PS50977"/>
    </source>
</evidence>
<dbReference type="eggNOG" id="COG1309">
    <property type="taxonomic scope" value="Bacteria"/>
</dbReference>
<reference evidence="8" key="1">
    <citation type="journal article" date="2013" name="BMC Microbiol.">
        <title>Taxonomy and evolution of bacteriochlorophyll a-containing members of the OM60/NOR5 clade of marine gammaproteobacteria: description of Luminiphilus syltensis gen. nov., sp. nov., reclassification of Haliea rubra as Pseudohaliea rubra gen. nov., comb. nov., and emendation of Chromatocurvus halotolerans.</title>
        <authorList>
            <person name="Spring S."/>
            <person name="Riedel T."/>
            <person name="Sproer C."/>
            <person name="Yan S."/>
            <person name="Harder J."/>
            <person name="Fuchs B.M."/>
        </authorList>
    </citation>
    <scope>NUCLEOTIDE SEQUENCE [LARGE SCALE GENOMIC DNA]</scope>
    <source>
        <strain evidence="8">NOR51-B</strain>
    </source>
</reference>
<evidence type="ECO:0000256" key="2">
    <source>
        <dbReference type="ARBA" id="ARBA00023015"/>
    </source>
</evidence>
<dbReference type="HOGENOM" id="CLU_1298533_0_0_6"/>
<organism evidence="7 8">
    <name type="scientific">Luminiphilus syltensis NOR5-1B</name>
    <dbReference type="NCBI Taxonomy" id="565045"/>
    <lineage>
        <taxon>Bacteria</taxon>
        <taxon>Pseudomonadati</taxon>
        <taxon>Pseudomonadota</taxon>
        <taxon>Gammaproteobacteria</taxon>
        <taxon>Cellvibrionales</taxon>
        <taxon>Halieaceae</taxon>
        <taxon>Luminiphilus</taxon>
    </lineage>
</organism>
<dbReference type="PROSITE" id="PS50977">
    <property type="entry name" value="HTH_TETR_2"/>
    <property type="match status" value="1"/>
</dbReference>
<keyword evidence="1" id="KW-0678">Repressor</keyword>
<keyword evidence="8" id="KW-1185">Reference proteome</keyword>
<evidence type="ECO:0000256" key="5">
    <source>
        <dbReference type="PROSITE-ProRule" id="PRU00335"/>
    </source>
</evidence>
<keyword evidence="4" id="KW-0804">Transcription</keyword>
<dbReference type="Pfam" id="PF13977">
    <property type="entry name" value="TetR_C_6"/>
    <property type="match status" value="1"/>
</dbReference>
<dbReference type="Gene3D" id="1.10.357.10">
    <property type="entry name" value="Tetracycline Repressor, domain 2"/>
    <property type="match status" value="1"/>
</dbReference>
<evidence type="ECO:0000313" key="8">
    <source>
        <dbReference type="Proteomes" id="UP000004699"/>
    </source>
</evidence>
<keyword evidence="3 5" id="KW-0238">DNA-binding</keyword>
<dbReference type="GO" id="GO:0003700">
    <property type="term" value="F:DNA-binding transcription factor activity"/>
    <property type="evidence" value="ECO:0007669"/>
    <property type="project" value="TreeGrafter"/>
</dbReference>
<gene>
    <name evidence="7" type="ORF">NOR51B_1846</name>
</gene>
<evidence type="ECO:0000313" key="7">
    <source>
        <dbReference type="EMBL" id="EED35899.1"/>
    </source>
</evidence>
<dbReference type="EMBL" id="DS999411">
    <property type="protein sequence ID" value="EED35899.1"/>
    <property type="molecule type" value="Genomic_DNA"/>
</dbReference>
<keyword evidence="2" id="KW-0805">Transcription regulation</keyword>
<evidence type="ECO:0000256" key="3">
    <source>
        <dbReference type="ARBA" id="ARBA00023125"/>
    </source>
</evidence>
<dbReference type="InterPro" id="IPR009057">
    <property type="entry name" value="Homeodomain-like_sf"/>
</dbReference>
<dbReference type="InterPro" id="IPR001647">
    <property type="entry name" value="HTH_TetR"/>
</dbReference>
<protein>
    <submittedName>
        <fullName evidence="7">Transcriptional regulator, TetR family</fullName>
    </submittedName>
</protein>